<proteinExistence type="predicted"/>
<evidence type="ECO:0000313" key="3">
    <source>
        <dbReference type="RefSeq" id="XP_008294886.1"/>
    </source>
</evidence>
<dbReference type="AlphaFoldDB" id="A0A9Y4KPX7"/>
<sequence length="214" mass="23954">MARAETIESVAETGGGANGPLPNTCRMELPHSLHTWPGLHLHHNHHHLPTWQAPYPSYPLPYPDPQGQNQPRTHQQLPALSPSATPPPSSPLCSRRDERNRGTVAPSDISGEQSDSDREDRLQASSRQGPPPDLLPQNEHPSWASPQHRAPRGEAVQELELRRVANQLRAIGDEFNATVLRRVHVAPHWQDWRDVCRGLVNFIAQTLSTLYRLT</sequence>
<name>A0A9Y4KPX7_9TELE</name>
<evidence type="ECO:0000313" key="2">
    <source>
        <dbReference type="Proteomes" id="UP000694891"/>
    </source>
</evidence>
<gene>
    <name evidence="3" type="primary">bbc3</name>
</gene>
<dbReference type="RefSeq" id="XP_008294886.1">
    <property type="nucleotide sequence ID" value="XM_008296664.1"/>
</dbReference>
<feature type="compositionally biased region" description="Polar residues" evidence="1">
    <location>
        <begin position="66"/>
        <end position="76"/>
    </location>
</feature>
<feature type="region of interest" description="Disordered" evidence="1">
    <location>
        <begin position="1"/>
        <end position="23"/>
    </location>
</feature>
<accession>A0A9Y4KPX7</accession>
<evidence type="ECO:0000256" key="1">
    <source>
        <dbReference type="SAM" id="MobiDB-lite"/>
    </source>
</evidence>
<reference evidence="3" key="1">
    <citation type="submission" date="2025-08" db="UniProtKB">
        <authorList>
            <consortium name="RefSeq"/>
        </authorList>
    </citation>
    <scope>IDENTIFICATION</scope>
</reference>
<dbReference type="CTD" id="27113"/>
<organism evidence="2 3">
    <name type="scientific">Stegastes partitus</name>
    <name type="common">bicolor damselfish</name>
    <dbReference type="NCBI Taxonomy" id="144197"/>
    <lineage>
        <taxon>Eukaryota</taxon>
        <taxon>Metazoa</taxon>
        <taxon>Chordata</taxon>
        <taxon>Craniata</taxon>
        <taxon>Vertebrata</taxon>
        <taxon>Euteleostomi</taxon>
        <taxon>Actinopterygii</taxon>
        <taxon>Neopterygii</taxon>
        <taxon>Teleostei</taxon>
        <taxon>Neoteleostei</taxon>
        <taxon>Acanthomorphata</taxon>
        <taxon>Ovalentaria</taxon>
        <taxon>Pomacentridae</taxon>
        <taxon>Stegastes</taxon>
    </lineage>
</organism>
<feature type="region of interest" description="Disordered" evidence="1">
    <location>
        <begin position="59"/>
        <end position="153"/>
    </location>
</feature>
<protein>
    <submittedName>
        <fullName evidence="3">Bcl-2-binding component 3</fullName>
    </submittedName>
</protein>
<keyword evidence="2" id="KW-1185">Reference proteome</keyword>
<dbReference type="Proteomes" id="UP000694891">
    <property type="component" value="Unplaced"/>
</dbReference>